<name>A0A1A6GN13_NEOLE</name>
<dbReference type="OrthoDB" id="9617604at2759"/>
<accession>A0A1A6GN13</accession>
<evidence type="ECO:0000313" key="2">
    <source>
        <dbReference type="EMBL" id="OBS67244.1"/>
    </source>
</evidence>
<sequence length="127" mass="14764">MVLENRDIAHEFSWPYAIQVYKFTHLYLPAGTTGEAPIQLSTFTEHEQQMTKLEKLTIQQESITYGGIELCKILANYTNKDLQNRLNSPGLLKKEHKQVMWDLQKLRKEISDALNKVKQLIEENESS</sequence>
<proteinExistence type="predicted"/>
<organism evidence="2 3">
    <name type="scientific">Neotoma lepida</name>
    <name type="common">Desert woodrat</name>
    <dbReference type="NCBI Taxonomy" id="56216"/>
    <lineage>
        <taxon>Eukaryota</taxon>
        <taxon>Metazoa</taxon>
        <taxon>Chordata</taxon>
        <taxon>Craniata</taxon>
        <taxon>Vertebrata</taxon>
        <taxon>Euteleostomi</taxon>
        <taxon>Mammalia</taxon>
        <taxon>Eutheria</taxon>
        <taxon>Euarchontoglires</taxon>
        <taxon>Glires</taxon>
        <taxon>Rodentia</taxon>
        <taxon>Myomorpha</taxon>
        <taxon>Muroidea</taxon>
        <taxon>Cricetidae</taxon>
        <taxon>Neotominae</taxon>
        <taxon>Neotoma</taxon>
    </lineage>
</organism>
<dbReference type="InterPro" id="IPR006907">
    <property type="entry name" value="DLG5_N"/>
</dbReference>
<gene>
    <name evidence="2" type="ORF">A6R68_04215</name>
</gene>
<dbReference type="Proteomes" id="UP000092124">
    <property type="component" value="Unassembled WGS sequence"/>
</dbReference>
<evidence type="ECO:0000313" key="3">
    <source>
        <dbReference type="Proteomes" id="UP000092124"/>
    </source>
</evidence>
<reference evidence="2 3" key="1">
    <citation type="submission" date="2016-06" db="EMBL/GenBank/DDBJ databases">
        <title>The Draft Genome Sequence and Annotation of the Desert Woodrat Neotoma lepida.</title>
        <authorList>
            <person name="Campbell M."/>
            <person name="Oakeson K.F."/>
            <person name="Yandell M."/>
            <person name="Halpert J.R."/>
            <person name="Dearing D."/>
        </authorList>
    </citation>
    <scope>NUCLEOTIDE SEQUENCE [LARGE SCALE GENOMIC DNA]</scope>
    <source>
        <strain evidence="2">417</strain>
        <tissue evidence="2">Liver</tissue>
    </source>
</reference>
<dbReference type="EMBL" id="LZPO01087027">
    <property type="protein sequence ID" value="OBS67244.1"/>
    <property type="molecule type" value="Genomic_DNA"/>
</dbReference>
<feature type="non-terminal residue" evidence="2">
    <location>
        <position position="127"/>
    </location>
</feature>
<feature type="domain" description="Disks large homolog 5 N-terminal" evidence="1">
    <location>
        <begin position="41"/>
        <end position="114"/>
    </location>
</feature>
<dbReference type="Pfam" id="PF04822">
    <property type="entry name" value="Takusan"/>
    <property type="match status" value="1"/>
</dbReference>
<protein>
    <recommendedName>
        <fullName evidence="1">Disks large homolog 5 N-terminal domain-containing protein</fullName>
    </recommendedName>
</protein>
<comment type="caution">
    <text evidence="2">The sequence shown here is derived from an EMBL/GenBank/DDBJ whole genome shotgun (WGS) entry which is preliminary data.</text>
</comment>
<evidence type="ECO:0000259" key="1">
    <source>
        <dbReference type="Pfam" id="PF04822"/>
    </source>
</evidence>
<dbReference type="AlphaFoldDB" id="A0A1A6GN13"/>
<keyword evidence="3" id="KW-1185">Reference proteome</keyword>
<dbReference type="PANTHER" id="PTHR21558">
    <property type="entry name" value="SPEER/SPETEX"/>
    <property type="match status" value="1"/>
</dbReference>